<keyword evidence="2" id="KW-1185">Reference proteome</keyword>
<dbReference type="GO" id="GO:0005829">
    <property type="term" value="C:cytosol"/>
    <property type="evidence" value="ECO:0007669"/>
    <property type="project" value="TreeGrafter"/>
</dbReference>
<dbReference type="InterPro" id="IPR023198">
    <property type="entry name" value="PGP-like_dom2"/>
</dbReference>
<proteinExistence type="predicted"/>
<evidence type="ECO:0000313" key="1">
    <source>
        <dbReference type="EMBL" id="SDJ39412.1"/>
    </source>
</evidence>
<dbReference type="Proteomes" id="UP000182130">
    <property type="component" value="Unassembled WGS sequence"/>
</dbReference>
<protein>
    <submittedName>
        <fullName evidence="1">Phosphoglycolate phosphatase</fullName>
    </submittedName>
</protein>
<dbReference type="Gene3D" id="1.10.150.240">
    <property type="entry name" value="Putative phosphatase, domain 2"/>
    <property type="match status" value="1"/>
</dbReference>
<dbReference type="PANTHER" id="PTHR43434">
    <property type="entry name" value="PHOSPHOGLYCOLATE PHOSPHATASE"/>
    <property type="match status" value="1"/>
</dbReference>
<dbReference type="RefSeq" id="WP_074589646.1">
    <property type="nucleotide sequence ID" value="NZ_FNEI01000010.1"/>
</dbReference>
<dbReference type="PANTHER" id="PTHR43434:SF20">
    <property type="entry name" value="5'-NUCLEOTIDASE"/>
    <property type="match status" value="1"/>
</dbReference>
<evidence type="ECO:0000313" key="2">
    <source>
        <dbReference type="Proteomes" id="UP000182130"/>
    </source>
</evidence>
<accession>A0A1G8TCT0</accession>
<organism evidence="1 2">
    <name type="scientific">Arthrobacter cupressi</name>
    <dbReference type="NCBI Taxonomy" id="1045773"/>
    <lineage>
        <taxon>Bacteria</taxon>
        <taxon>Bacillati</taxon>
        <taxon>Actinomycetota</taxon>
        <taxon>Actinomycetes</taxon>
        <taxon>Micrococcales</taxon>
        <taxon>Micrococcaceae</taxon>
        <taxon>Arthrobacter</taxon>
    </lineage>
</organism>
<dbReference type="SUPFAM" id="SSF56784">
    <property type="entry name" value="HAD-like"/>
    <property type="match status" value="1"/>
</dbReference>
<dbReference type="SFLD" id="SFLDS00003">
    <property type="entry name" value="Haloacid_Dehalogenase"/>
    <property type="match status" value="1"/>
</dbReference>
<name>A0A1G8TCT0_9MICC</name>
<dbReference type="Gene3D" id="3.40.50.1000">
    <property type="entry name" value="HAD superfamily/HAD-like"/>
    <property type="match status" value="1"/>
</dbReference>
<dbReference type="Pfam" id="PF13419">
    <property type="entry name" value="HAD_2"/>
    <property type="match status" value="1"/>
</dbReference>
<reference evidence="2" key="1">
    <citation type="submission" date="2016-10" db="EMBL/GenBank/DDBJ databases">
        <authorList>
            <person name="Varghese N."/>
            <person name="Submissions S."/>
        </authorList>
    </citation>
    <scope>NUCLEOTIDE SEQUENCE [LARGE SCALE GENOMIC DNA]</scope>
    <source>
        <strain evidence="2">CGMCC 1.10783</strain>
    </source>
</reference>
<gene>
    <name evidence="1" type="ORF">SAMN05216555_11070</name>
</gene>
<dbReference type="GO" id="GO:0004713">
    <property type="term" value="F:protein tyrosine kinase activity"/>
    <property type="evidence" value="ECO:0007669"/>
    <property type="project" value="TreeGrafter"/>
</dbReference>
<dbReference type="OrthoDB" id="9776368at2"/>
<dbReference type="EMBL" id="FNEI01000010">
    <property type="protein sequence ID" value="SDJ39412.1"/>
    <property type="molecule type" value="Genomic_DNA"/>
</dbReference>
<dbReference type="AlphaFoldDB" id="A0A1G8TCT0"/>
<dbReference type="InterPro" id="IPR023214">
    <property type="entry name" value="HAD_sf"/>
</dbReference>
<dbReference type="SFLD" id="SFLDG01129">
    <property type="entry name" value="C1.5:_HAD__Beta-PGM__Phosphata"/>
    <property type="match status" value="1"/>
</dbReference>
<dbReference type="InterPro" id="IPR041492">
    <property type="entry name" value="HAD_2"/>
</dbReference>
<dbReference type="InterPro" id="IPR036412">
    <property type="entry name" value="HAD-like_sf"/>
</dbReference>
<sequence>MTQTSVPVIFDLDGTLVDPAGGITGGIAAALTEMGLPVPDQETLDSMVGPKLSHSLGSIAQVPEDLVDEAITRYRTHYVATGIAASRLYPGIHGLLEHFTATGRPVAVATQKPQRLARVVLEHHGIAGFFETICGSPDDESTDALLPSGRSVPVGKVEIVGAALAGLGAECAVMVGDRHQDVAGALANGLDCVGVGWGFAPDGELEQAGAVAVVHSPDELLKKIEELDVVRAAALSEVQNDGSL</sequence>
<dbReference type="InterPro" id="IPR050155">
    <property type="entry name" value="HAD-like_hydrolase_sf"/>
</dbReference>
<dbReference type="STRING" id="1045773.SAMN05216555_11070"/>